<dbReference type="Proteomes" id="UP001156670">
    <property type="component" value="Unassembled WGS sequence"/>
</dbReference>
<reference evidence="2" key="1">
    <citation type="journal article" date="2019" name="Int. J. Syst. Evol. Microbiol.">
        <title>The Global Catalogue of Microorganisms (GCM) 10K type strain sequencing project: providing services to taxonomists for standard genome sequencing and annotation.</title>
        <authorList>
            <consortium name="The Broad Institute Genomics Platform"/>
            <consortium name="The Broad Institute Genome Sequencing Center for Infectious Disease"/>
            <person name="Wu L."/>
            <person name="Ma J."/>
        </authorList>
    </citation>
    <scope>NUCLEOTIDE SEQUENCE [LARGE SCALE GENOMIC DNA]</scope>
    <source>
        <strain evidence="2">NBRC 111980</strain>
    </source>
</reference>
<gene>
    <name evidence="1" type="ORF">GCM10007901_29770</name>
</gene>
<evidence type="ECO:0000313" key="2">
    <source>
        <dbReference type="Proteomes" id="UP001156670"/>
    </source>
</evidence>
<evidence type="ECO:0000313" key="1">
    <source>
        <dbReference type="EMBL" id="GLQ94026.1"/>
    </source>
</evidence>
<dbReference type="EMBL" id="BSOB01000027">
    <property type="protein sequence ID" value="GLQ94026.1"/>
    <property type="molecule type" value="Genomic_DNA"/>
</dbReference>
<proteinExistence type="predicted"/>
<organism evidence="1 2">
    <name type="scientific">Dyella acidisoli</name>
    <dbReference type="NCBI Taxonomy" id="1867834"/>
    <lineage>
        <taxon>Bacteria</taxon>
        <taxon>Pseudomonadati</taxon>
        <taxon>Pseudomonadota</taxon>
        <taxon>Gammaproteobacteria</taxon>
        <taxon>Lysobacterales</taxon>
        <taxon>Rhodanobacteraceae</taxon>
        <taxon>Dyella</taxon>
    </lineage>
</organism>
<dbReference type="RefSeq" id="WP_284321731.1">
    <property type="nucleotide sequence ID" value="NZ_BSOB01000027.1"/>
</dbReference>
<comment type="caution">
    <text evidence="1">The sequence shown here is derived from an EMBL/GenBank/DDBJ whole genome shotgun (WGS) entry which is preliminary data.</text>
</comment>
<accession>A0ABQ5XU52</accession>
<keyword evidence="2" id="KW-1185">Reference proteome</keyword>
<protein>
    <recommendedName>
        <fullName evidence="3">Roadblock/LAMTOR2 domain-containing protein</fullName>
    </recommendedName>
</protein>
<sequence>MSLDKALAAAQGDIPDCVAVGYVDMASGFLLGVKTVDSHPGEILDLVAAATGDLFQGKNVTEIERLFDKSRGITNRAAGSHYFNEIVVFSTNLIHVFLRSKKNPDHVAVFVTRISANIGMVLARSRISMTALETTV</sequence>
<name>A0ABQ5XU52_9GAMM</name>
<evidence type="ECO:0008006" key="3">
    <source>
        <dbReference type="Google" id="ProtNLM"/>
    </source>
</evidence>